<dbReference type="Pfam" id="PF24486">
    <property type="entry name" value="DUF7583"/>
    <property type="match status" value="1"/>
</dbReference>
<keyword evidence="1" id="KW-1133">Transmembrane helix</keyword>
<dbReference type="WBParaSite" id="SRAE_X000161700.1">
    <property type="protein sequence ID" value="SRAE_X000161700.1"/>
    <property type="gene ID" value="WBGene00267190"/>
</dbReference>
<sequence>MNCYNKIIIQFCIFLLFKSQLCLSQHIPYFPQLNNSRDLKGKFPLQYQIKEIFPSDIILLKCPGPTYNHNNKEDTFKVYGTYDKDIVKGLLDESVIRWIKVFNSEKKLEKKITCGELILKENPLELIKWEINLKWNSLPNPLKTMKNYFVNSPLGASTRDCPSDGRLQFVKKKNGTVIQYENEETAIYHKGDLIYLFEKPKKLMIKVAPCQIFNAIQIIPTINIKTPSNMIKNLNHINILKIGKDIRRETFEVELIIKKEHSKHQQFYEYENVKITNLKFYSDGSIEKHSTPMISNKTITIKGYQLLRFEYICDECYVYVDQNYHITKDIFFGSTEKDYVETFSDIFNNKNKTFITPNCSLDQYTFGFLYKMVFANLEITVNDFLMKNMYKNNTFILSNSTIFFKNETYNGILQCIYSTPDNGTFTTKTVFKTIEDSSFNVTYQKKNTIQKRLSNSFLALIIGISALSICIFLCIIIILSRKHINEYIKLMILKKKYPNIQKFWLNTQKIKMSEYSNIVKEINNEVVNDELRGVKSIIIGEEFVNTFNESDYNDTLVNSQKKLVNKISAHYITSVSPSRTYILSEAPSSNNVSQFWEMIFEEKVQVIVAFVYNVVMNASEPFEIYWPTKKSTTYGKLTVINEGETDSFIKNVTTINFKIIKEGRNDIILRLFYVNDWKENTIPDNINNLAGLYEEVDKIAGNNPVLIHSSSINGPRTFLFVFFAGIVESLINDKIFYEPMKVIKKIKKQKHCSYISSIEYAYLIFSVVEYLANNKYILMNGLYFKYFEMFVNYAYNTMGKMKINDKYLNLFKFFISLDTNYINRLVDLSDKEGILTSEEIKIKCQRSTLLNEYEKQLPPPSRRMHGRRNHFPGQNCLDNNAINFNISTNIRNPFDKMSMANEMTFINSENMEKKFIMMPSPLEEMYDGFIELVYQNNVSVILVLDNYSEIYPKNWETYWPFDKYDYKYGDYIIKNIEKVTKLGNGFEVSYYDIIHSTDKNKPKVCFKLVHYVDWESDKYMPMNNIAFTGMRRYAVMESSKERPMIIHCKNGVDRTDTVAYVLYMMEKLSNQDEFDPIRDLKFLRQHRLNAVQNKQQFLTSLSALLHFNIPALKIYDKNIFNELKKILMEGVKLENIKNKKKR</sequence>
<dbReference type="OrthoDB" id="5870053at2759"/>
<dbReference type="Gene3D" id="3.90.190.10">
    <property type="entry name" value="Protein tyrosine phosphatase superfamily"/>
    <property type="match status" value="2"/>
</dbReference>
<dbReference type="SMART" id="SM00194">
    <property type="entry name" value="PTPc"/>
    <property type="match status" value="2"/>
</dbReference>
<dbReference type="RefSeq" id="XP_024499084.1">
    <property type="nucleotide sequence ID" value="XM_024650985.1"/>
</dbReference>
<evidence type="ECO:0000313" key="7">
    <source>
        <dbReference type="WBParaSite" id="SRAE_X000161700.1"/>
    </source>
</evidence>
<feature type="domain" description="Tyrosine specific protein phosphatases" evidence="4">
    <location>
        <begin position="1025"/>
        <end position="1098"/>
    </location>
</feature>
<keyword evidence="1" id="KW-0812">Transmembrane</keyword>
<reference evidence="6" key="1">
    <citation type="submission" date="2014-09" db="EMBL/GenBank/DDBJ databases">
        <authorList>
            <person name="Martin A.A."/>
        </authorList>
    </citation>
    <scope>NUCLEOTIDE SEQUENCE</scope>
    <source>
        <strain evidence="6">ED321</strain>
    </source>
</reference>
<dbReference type="Pfam" id="PF24488">
    <property type="entry name" value="DUF7584"/>
    <property type="match status" value="1"/>
</dbReference>
<evidence type="ECO:0000313" key="5">
    <source>
        <dbReference type="EMBL" id="CEF59873.1"/>
    </source>
</evidence>
<dbReference type="CTD" id="36384684"/>
<feature type="chain" id="PRO_5015030044" evidence="2">
    <location>
        <begin position="25"/>
        <end position="1142"/>
    </location>
</feature>
<evidence type="ECO:0000259" key="4">
    <source>
        <dbReference type="PROSITE" id="PS50056"/>
    </source>
</evidence>
<keyword evidence="2" id="KW-0732">Signal</keyword>
<dbReference type="SMART" id="SM00404">
    <property type="entry name" value="PTPc_motif"/>
    <property type="match status" value="2"/>
</dbReference>
<evidence type="ECO:0000313" key="6">
    <source>
        <dbReference type="Proteomes" id="UP000035682"/>
    </source>
</evidence>
<dbReference type="GeneID" id="36384684"/>
<organism evidence="5">
    <name type="scientific">Strongyloides ratti</name>
    <name type="common">Parasitic roundworm</name>
    <dbReference type="NCBI Taxonomy" id="34506"/>
    <lineage>
        <taxon>Eukaryota</taxon>
        <taxon>Metazoa</taxon>
        <taxon>Ecdysozoa</taxon>
        <taxon>Nematoda</taxon>
        <taxon>Chromadorea</taxon>
        <taxon>Rhabditida</taxon>
        <taxon>Tylenchina</taxon>
        <taxon>Panagrolaimomorpha</taxon>
        <taxon>Strongyloidoidea</taxon>
        <taxon>Strongyloididae</taxon>
        <taxon>Strongyloides</taxon>
    </lineage>
</organism>
<name>A0A090KQQ3_STRRB</name>
<dbReference type="InterPro" id="IPR056007">
    <property type="entry name" value="DUF7585"/>
</dbReference>
<keyword evidence="6" id="KW-1185">Reference proteome</keyword>
<evidence type="ECO:0000256" key="2">
    <source>
        <dbReference type="SAM" id="SignalP"/>
    </source>
</evidence>
<feature type="domain" description="Tyrosine-protein phosphatase" evidence="3">
    <location>
        <begin position="494"/>
        <end position="770"/>
    </location>
</feature>
<accession>A0A090KQQ3</accession>
<dbReference type="InterPro" id="IPR029021">
    <property type="entry name" value="Prot-tyrosine_phosphatase-like"/>
</dbReference>
<dbReference type="AlphaFoldDB" id="A0A090KQQ3"/>
<dbReference type="WormBase" id="SRAE_X000161700">
    <property type="protein sequence ID" value="SRP06389"/>
    <property type="gene ID" value="WBGene00267190"/>
</dbReference>
<dbReference type="Pfam" id="PF24490">
    <property type="entry name" value="DUF7585"/>
    <property type="match status" value="1"/>
</dbReference>
<proteinExistence type="predicted"/>
<dbReference type="InterPro" id="IPR003595">
    <property type="entry name" value="Tyr_Pase_cat"/>
</dbReference>
<evidence type="ECO:0000256" key="1">
    <source>
        <dbReference type="SAM" id="Phobius"/>
    </source>
</evidence>
<keyword evidence="5" id="KW-0675">Receptor</keyword>
<dbReference type="InterPro" id="IPR052782">
    <property type="entry name" value="Oocyte-zygote_transition_reg"/>
</dbReference>
<reference evidence="5" key="2">
    <citation type="submission" date="2014-09" db="EMBL/GenBank/DDBJ databases">
        <authorList>
            <person name="Aslett A.Martin."/>
        </authorList>
    </citation>
    <scope>NUCLEOTIDE SEQUENCE</scope>
    <source>
        <strain evidence="5">ED321 Heterogonic</strain>
    </source>
</reference>
<dbReference type="Proteomes" id="UP000035682">
    <property type="component" value="Unplaced"/>
</dbReference>
<dbReference type="PROSITE" id="PS50056">
    <property type="entry name" value="TYR_PHOSPHATASE_2"/>
    <property type="match status" value="1"/>
</dbReference>
<feature type="signal peptide" evidence="2">
    <location>
        <begin position="1"/>
        <end position="24"/>
    </location>
</feature>
<feature type="domain" description="Tyrosine-protein phosphatase" evidence="3">
    <location>
        <begin position="851"/>
        <end position="1107"/>
    </location>
</feature>
<evidence type="ECO:0000259" key="3">
    <source>
        <dbReference type="PROSITE" id="PS50055"/>
    </source>
</evidence>
<dbReference type="InterPro" id="IPR000242">
    <property type="entry name" value="PTP_cat"/>
</dbReference>
<feature type="transmembrane region" description="Helical" evidence="1">
    <location>
        <begin position="457"/>
        <end position="479"/>
    </location>
</feature>
<protein>
    <submittedName>
        <fullName evidence="5">Protein-tyrosine phosphatase,receptor/non-receptor type domain and Protein-tyrosine/Dual specificity phosphatase domain and Protein-tyrosine phosphatase, catalytic domain-containing protein</fullName>
    </submittedName>
</protein>
<dbReference type="InterPro" id="IPR000387">
    <property type="entry name" value="Tyr_Pase_dom"/>
</dbReference>
<keyword evidence="1" id="KW-0472">Membrane</keyword>
<dbReference type="GO" id="GO:0004725">
    <property type="term" value="F:protein tyrosine phosphatase activity"/>
    <property type="evidence" value="ECO:0007669"/>
    <property type="project" value="InterPro"/>
</dbReference>
<dbReference type="PROSITE" id="PS50055">
    <property type="entry name" value="TYR_PHOSPHATASE_PTP"/>
    <property type="match status" value="2"/>
</dbReference>
<gene>
    <name evidence="5 7 8" type="ORF">SRAE_X000161700</name>
</gene>
<reference evidence="7" key="3">
    <citation type="submission" date="2020-12" db="UniProtKB">
        <authorList>
            <consortium name="WormBaseParasite"/>
        </authorList>
    </citation>
    <scope>IDENTIFICATION</scope>
</reference>
<dbReference type="InterPro" id="IPR056006">
    <property type="entry name" value="DUF7584"/>
</dbReference>
<dbReference type="PANTHER" id="PTHR46163">
    <property type="entry name" value="TYROSINE-PROTEIN PHOSPHATASE-RELATED"/>
    <property type="match status" value="1"/>
</dbReference>
<dbReference type="EMBL" id="LN609396">
    <property type="protein sequence ID" value="CEF59873.1"/>
    <property type="molecule type" value="Genomic_DNA"/>
</dbReference>
<dbReference type="Pfam" id="PF00102">
    <property type="entry name" value="Y_phosphatase"/>
    <property type="match status" value="2"/>
</dbReference>
<evidence type="ECO:0000313" key="8">
    <source>
        <dbReference type="WormBase" id="SRAE_X000161700"/>
    </source>
</evidence>
<dbReference type="InterPro" id="IPR056005">
    <property type="entry name" value="DUF7583"/>
</dbReference>
<dbReference type="SUPFAM" id="SSF52799">
    <property type="entry name" value="(Phosphotyrosine protein) phosphatases II"/>
    <property type="match status" value="2"/>
</dbReference>
<dbReference type="CDD" id="cd00047">
    <property type="entry name" value="PTPc"/>
    <property type="match status" value="1"/>
</dbReference>